<feature type="compositionally biased region" description="Polar residues" evidence="6">
    <location>
        <begin position="152"/>
        <end position="169"/>
    </location>
</feature>
<proteinExistence type="predicted"/>
<keyword evidence="3" id="KW-0489">Methyltransferase</keyword>
<dbReference type="GO" id="GO:0008168">
    <property type="term" value="F:methyltransferase activity"/>
    <property type="evidence" value="ECO:0007669"/>
    <property type="project" value="UniProtKB-KW"/>
</dbReference>
<evidence type="ECO:0000256" key="2">
    <source>
        <dbReference type="ARBA" id="ARBA00022454"/>
    </source>
</evidence>
<dbReference type="Proteomes" id="UP000199365">
    <property type="component" value="Unassembled WGS sequence"/>
</dbReference>
<organism evidence="8 9">
    <name type="scientific">Paraburkholderia tuberum</name>
    <dbReference type="NCBI Taxonomy" id="157910"/>
    <lineage>
        <taxon>Bacteria</taxon>
        <taxon>Pseudomonadati</taxon>
        <taxon>Pseudomonadota</taxon>
        <taxon>Betaproteobacteria</taxon>
        <taxon>Burkholderiales</taxon>
        <taxon>Burkholderiaceae</taxon>
        <taxon>Paraburkholderia</taxon>
    </lineage>
</organism>
<feature type="region of interest" description="Disordered" evidence="6">
    <location>
        <begin position="138"/>
        <end position="169"/>
    </location>
</feature>
<name>A0A1H1GRG7_9BURK</name>
<dbReference type="InterPro" id="IPR001214">
    <property type="entry name" value="SET_dom"/>
</dbReference>
<keyword evidence="2" id="KW-0158">Chromosome</keyword>
<dbReference type="AlphaFoldDB" id="A0A1H1GRG7"/>
<evidence type="ECO:0000259" key="7">
    <source>
        <dbReference type="SMART" id="SM00317"/>
    </source>
</evidence>
<dbReference type="Gene3D" id="2.170.270.10">
    <property type="entry name" value="SET domain"/>
    <property type="match status" value="1"/>
</dbReference>
<evidence type="ECO:0000256" key="5">
    <source>
        <dbReference type="ARBA" id="ARBA00022691"/>
    </source>
</evidence>
<dbReference type="InterPro" id="IPR050777">
    <property type="entry name" value="SET2_Histone-Lys_MeTrsfase"/>
</dbReference>
<feature type="region of interest" description="Disordered" evidence="6">
    <location>
        <begin position="187"/>
        <end position="227"/>
    </location>
</feature>
<dbReference type="SMART" id="SM00317">
    <property type="entry name" value="SET"/>
    <property type="match status" value="1"/>
</dbReference>
<feature type="domain" description="SET" evidence="7">
    <location>
        <begin position="3"/>
        <end position="115"/>
    </location>
</feature>
<reference evidence="9" key="1">
    <citation type="submission" date="2016-10" db="EMBL/GenBank/DDBJ databases">
        <authorList>
            <person name="Varghese N."/>
            <person name="Submissions S."/>
        </authorList>
    </citation>
    <scope>NUCLEOTIDE SEQUENCE [LARGE SCALE GENOMIC DNA]</scope>
    <source>
        <strain evidence="9">DUS833</strain>
    </source>
</reference>
<evidence type="ECO:0000313" key="9">
    <source>
        <dbReference type="Proteomes" id="UP000199365"/>
    </source>
</evidence>
<feature type="compositionally biased region" description="Low complexity" evidence="6">
    <location>
        <begin position="209"/>
        <end position="227"/>
    </location>
</feature>
<dbReference type="PANTHER" id="PTHR22884">
    <property type="entry name" value="SET DOMAIN PROTEINS"/>
    <property type="match status" value="1"/>
</dbReference>
<evidence type="ECO:0000256" key="6">
    <source>
        <dbReference type="SAM" id="MobiDB-lite"/>
    </source>
</evidence>
<dbReference type="EMBL" id="FNKX01000001">
    <property type="protein sequence ID" value="SDR15683.1"/>
    <property type="molecule type" value="Genomic_DNA"/>
</dbReference>
<protein>
    <submittedName>
        <fullName evidence="8">SET domain-containing protein</fullName>
    </submittedName>
</protein>
<accession>A0A1H1GRG7</accession>
<sequence>MPRLIQIRRSPIHGKGVFAVADIPRGMRIIEYRGARITHAAARRQHPVNAEDPFHTFLFALGDGDGRYCIDAGTGGNAARWIDHRCAPNCEAVEDYDRQGILRVYLHAAAVNDGTSCAMPVPGLILRCSIQPSTVASRSRQRVAAPTRQAGPVTSTASPRCSTTIGRASSSARTSVMALRRTSVSTGSYVTPCSTMRTPSGLRRQNSGARLSSPTRSSNSTARSSRP</sequence>
<feature type="compositionally biased region" description="Polar residues" evidence="6">
    <location>
        <begin position="187"/>
        <end position="208"/>
    </location>
</feature>
<gene>
    <name evidence="8" type="ORF">SAMN05445850_3034</name>
</gene>
<keyword evidence="9" id="KW-1185">Reference proteome</keyword>
<dbReference type="GO" id="GO:0032259">
    <property type="term" value="P:methylation"/>
    <property type="evidence" value="ECO:0007669"/>
    <property type="project" value="UniProtKB-KW"/>
</dbReference>
<keyword evidence="4" id="KW-0808">Transferase</keyword>
<dbReference type="GO" id="GO:0005694">
    <property type="term" value="C:chromosome"/>
    <property type="evidence" value="ECO:0007669"/>
    <property type="project" value="UniProtKB-SubCell"/>
</dbReference>
<dbReference type="STRING" id="157910.SAMN05445850_3034"/>
<dbReference type="SUPFAM" id="SSF82199">
    <property type="entry name" value="SET domain"/>
    <property type="match status" value="1"/>
</dbReference>
<dbReference type="InterPro" id="IPR046341">
    <property type="entry name" value="SET_dom_sf"/>
</dbReference>
<evidence type="ECO:0000256" key="3">
    <source>
        <dbReference type="ARBA" id="ARBA00022603"/>
    </source>
</evidence>
<keyword evidence="5" id="KW-0949">S-adenosyl-L-methionine</keyword>
<dbReference type="Pfam" id="PF00856">
    <property type="entry name" value="SET"/>
    <property type="match status" value="1"/>
</dbReference>
<evidence type="ECO:0000256" key="1">
    <source>
        <dbReference type="ARBA" id="ARBA00004286"/>
    </source>
</evidence>
<comment type="subcellular location">
    <subcellularLocation>
        <location evidence="1">Chromosome</location>
    </subcellularLocation>
</comment>
<evidence type="ECO:0000256" key="4">
    <source>
        <dbReference type="ARBA" id="ARBA00022679"/>
    </source>
</evidence>
<evidence type="ECO:0000313" key="8">
    <source>
        <dbReference type="EMBL" id="SDR15683.1"/>
    </source>
</evidence>